<dbReference type="AlphaFoldDB" id="A0A3N1HCW1"/>
<sequence length="88" mass="9068">MPRPRYPGATVTCRITNRRCRLAKPTVTNPRTRGPSANTVPPGSSSGGKTVRTGGSTGSGRRVKPPGAATTRSTVSVVNESSSAATWS</sequence>
<name>A0A3N1HCW1_9PSEU</name>
<dbReference type="Proteomes" id="UP000268727">
    <property type="component" value="Unassembled WGS sequence"/>
</dbReference>
<feature type="region of interest" description="Disordered" evidence="1">
    <location>
        <begin position="20"/>
        <end position="88"/>
    </location>
</feature>
<dbReference type="EMBL" id="RJKM01000001">
    <property type="protein sequence ID" value="ROP40354.1"/>
    <property type="molecule type" value="Genomic_DNA"/>
</dbReference>
<protein>
    <submittedName>
        <fullName evidence="2">Uncharacterized protein</fullName>
    </submittedName>
</protein>
<evidence type="ECO:0000313" key="2">
    <source>
        <dbReference type="EMBL" id="ROP40354.1"/>
    </source>
</evidence>
<keyword evidence="3" id="KW-1185">Reference proteome</keyword>
<evidence type="ECO:0000313" key="3">
    <source>
        <dbReference type="Proteomes" id="UP000268727"/>
    </source>
</evidence>
<organism evidence="2 3">
    <name type="scientific">Saccharothrix texasensis</name>
    <dbReference type="NCBI Taxonomy" id="103734"/>
    <lineage>
        <taxon>Bacteria</taxon>
        <taxon>Bacillati</taxon>
        <taxon>Actinomycetota</taxon>
        <taxon>Actinomycetes</taxon>
        <taxon>Pseudonocardiales</taxon>
        <taxon>Pseudonocardiaceae</taxon>
        <taxon>Saccharothrix</taxon>
    </lineage>
</organism>
<accession>A0A3N1HCW1</accession>
<reference evidence="2 3" key="1">
    <citation type="submission" date="2018-11" db="EMBL/GenBank/DDBJ databases">
        <title>Sequencing the genomes of 1000 actinobacteria strains.</title>
        <authorList>
            <person name="Klenk H.-P."/>
        </authorList>
    </citation>
    <scope>NUCLEOTIDE SEQUENCE [LARGE SCALE GENOMIC DNA]</scope>
    <source>
        <strain evidence="2 3">DSM 44231</strain>
    </source>
</reference>
<comment type="caution">
    <text evidence="2">The sequence shown here is derived from an EMBL/GenBank/DDBJ whole genome shotgun (WGS) entry which is preliminary data.</text>
</comment>
<proteinExistence type="predicted"/>
<gene>
    <name evidence="2" type="ORF">EDD40_5762</name>
</gene>
<evidence type="ECO:0000256" key="1">
    <source>
        <dbReference type="SAM" id="MobiDB-lite"/>
    </source>
</evidence>
<feature type="compositionally biased region" description="Low complexity" evidence="1">
    <location>
        <begin position="43"/>
        <end position="54"/>
    </location>
</feature>
<feature type="compositionally biased region" description="Polar residues" evidence="1">
    <location>
        <begin position="70"/>
        <end position="88"/>
    </location>
</feature>
<feature type="compositionally biased region" description="Polar residues" evidence="1">
    <location>
        <begin position="26"/>
        <end position="42"/>
    </location>
</feature>